<dbReference type="PANTHER" id="PTHR48100">
    <property type="entry name" value="BROAD-SPECIFICITY PHOSPHATASE YOR283W-RELATED"/>
    <property type="match status" value="1"/>
</dbReference>
<reference evidence="1 2" key="1">
    <citation type="submission" date="2021-02" db="EMBL/GenBank/DDBJ databases">
        <title>Lysobacter arenosi sp. nov., isolated from soil of gangwondo yeongwol, south Korea.</title>
        <authorList>
            <person name="Kim K.R."/>
            <person name="Kim K.H."/>
            <person name="Jeon C.O."/>
        </authorList>
    </citation>
    <scope>NUCLEOTIDE SEQUENCE [LARGE SCALE GENOMIC DNA]</scope>
    <source>
        <strain evidence="1 2">R7</strain>
    </source>
</reference>
<protein>
    <submittedName>
        <fullName evidence="1">Phosphoglycerate mutase family protein</fullName>
    </submittedName>
</protein>
<dbReference type="CDD" id="cd07067">
    <property type="entry name" value="HP_PGM_like"/>
    <property type="match status" value="1"/>
</dbReference>
<organism evidence="1 2">
    <name type="scientific">Lysobacter arenosi</name>
    <dbReference type="NCBI Taxonomy" id="2795387"/>
    <lineage>
        <taxon>Bacteria</taxon>
        <taxon>Pseudomonadati</taxon>
        <taxon>Pseudomonadota</taxon>
        <taxon>Gammaproteobacteria</taxon>
        <taxon>Lysobacterales</taxon>
        <taxon>Lysobacteraceae</taxon>
        <taxon>Lysobacter</taxon>
    </lineage>
</organism>
<sequence>MAGAVPPLSVLLVRHAQTTANAGEVTDNHADIRLTALGEQQARDVALAIGQSPPDLIVVSPFRRTLDTAVPLIQAHPTVAVETWPIEEFSYLAPARADRTSPAERKPMVAEYWDRADPLYVDGKGAESFAHFIERLRRFHRRLWQHSGRVVVFGHGQFLRGFVLGLHEGFSDSREAMLRFRQAETTVPVRNGEIIAVALPSPGELIHGGGSDGR</sequence>
<dbReference type="PANTHER" id="PTHR48100:SF1">
    <property type="entry name" value="HISTIDINE PHOSPHATASE FAMILY PROTEIN-RELATED"/>
    <property type="match status" value="1"/>
</dbReference>
<dbReference type="InterPro" id="IPR029033">
    <property type="entry name" value="His_PPase_superfam"/>
</dbReference>
<dbReference type="Gene3D" id="3.40.50.1240">
    <property type="entry name" value="Phosphoglycerate mutase-like"/>
    <property type="match status" value="1"/>
</dbReference>
<accession>A0ABX7RAP0</accession>
<dbReference type="Proteomes" id="UP000663400">
    <property type="component" value="Chromosome"/>
</dbReference>
<dbReference type="Pfam" id="PF00300">
    <property type="entry name" value="His_Phos_1"/>
    <property type="match status" value="1"/>
</dbReference>
<dbReference type="InterPro" id="IPR013078">
    <property type="entry name" value="His_Pase_superF_clade-1"/>
</dbReference>
<evidence type="ECO:0000313" key="2">
    <source>
        <dbReference type="Proteomes" id="UP000663400"/>
    </source>
</evidence>
<keyword evidence="2" id="KW-1185">Reference proteome</keyword>
<dbReference type="EMBL" id="CP071517">
    <property type="protein sequence ID" value="QSX74376.1"/>
    <property type="molecule type" value="Genomic_DNA"/>
</dbReference>
<gene>
    <name evidence="1" type="ORF">HIV01_014450</name>
</gene>
<proteinExistence type="predicted"/>
<dbReference type="RefSeq" id="WP_200608213.1">
    <property type="nucleotide sequence ID" value="NZ_CP071517.1"/>
</dbReference>
<dbReference type="InterPro" id="IPR050275">
    <property type="entry name" value="PGM_Phosphatase"/>
</dbReference>
<dbReference type="SMART" id="SM00855">
    <property type="entry name" value="PGAM"/>
    <property type="match status" value="1"/>
</dbReference>
<dbReference type="SUPFAM" id="SSF53254">
    <property type="entry name" value="Phosphoglycerate mutase-like"/>
    <property type="match status" value="1"/>
</dbReference>
<name>A0ABX7RAP0_9GAMM</name>
<evidence type="ECO:0000313" key="1">
    <source>
        <dbReference type="EMBL" id="QSX74376.1"/>
    </source>
</evidence>